<dbReference type="EMBL" id="JAJIUN010000064">
    <property type="protein sequence ID" value="MCC8623274.1"/>
    <property type="molecule type" value="Genomic_DNA"/>
</dbReference>
<keyword evidence="5" id="KW-1185">Reference proteome</keyword>
<dbReference type="Proteomes" id="UP000030969">
    <property type="component" value="Unassembled WGS sequence"/>
</dbReference>
<dbReference type="Proteomes" id="UP001430544">
    <property type="component" value="Unassembled WGS sequence"/>
</dbReference>
<accession>A0AAJ0J0J3</accession>
<evidence type="ECO:0000313" key="2">
    <source>
        <dbReference type="EMBL" id="KHM96384.1"/>
    </source>
</evidence>
<reference evidence="3" key="2">
    <citation type="submission" date="2021-11" db="EMBL/GenBank/DDBJ databases">
        <title>Genome resources and taxonomic validation of 89 Xanthomonas strains.</title>
        <authorList>
            <person name="Tambong J.T."/>
        </authorList>
    </citation>
    <scope>NUCLEOTIDE SEQUENCE</scope>
    <source>
        <strain evidence="3">Bv 5-4A</strain>
    </source>
</reference>
<sequence>MRLPLALAILFALPGAAAAAEQCKFSEPRSLELQLSGVKSVLFEVGSSDLHLEASPGTGGRLQGRACAAKADVLKSLTITQKRVGSKLVVTLTDERLARMSIGANYSYLDLRGSVPNHLLVQLDVGSGDAGITGAAAVSADVGSGDVTIRHSKGRVTAKVGSGEVELEDIGALRVLAVGSGDLKAKQIHGAAEIGKVGSGEVTLRDVAGSIKVGTIGSGEMELNDVQGNITVEAINSGALNVRKVSGDVSVARKGSGDITLKDVTGTTRVPADN</sequence>
<gene>
    <name evidence="3" type="ORF">LN473_15050</name>
    <name evidence="2" type="ORF">OR61_06590</name>
</gene>
<dbReference type="AlphaFoldDB" id="A0AAJ0J0J3"/>
<reference evidence="2 4" key="1">
    <citation type="submission" date="2014-11" db="EMBL/GenBank/DDBJ databases">
        <title>Draft Genome Sequences of Xanthomonas vesicatoria Strains from the Balkan Peninsula.</title>
        <authorList>
            <person name="Vancheva T."/>
            <person name="Lefeuvre P."/>
            <person name="Bogatzevska N."/>
            <person name="Moncheva P."/>
            <person name="Koebnik R."/>
        </authorList>
    </citation>
    <scope>NUCLEOTIDE SEQUENCE [LARGE SCALE GENOMIC DNA]</scope>
    <source>
        <strain evidence="2 4">53M</strain>
    </source>
</reference>
<evidence type="ECO:0000256" key="1">
    <source>
        <dbReference type="SAM" id="SignalP"/>
    </source>
</evidence>
<dbReference type="EMBL" id="JSYJ01000028">
    <property type="protein sequence ID" value="KHM96384.1"/>
    <property type="molecule type" value="Genomic_DNA"/>
</dbReference>
<organism evidence="2 4">
    <name type="scientific">Xanthomonas vesicatoria</name>
    <dbReference type="NCBI Taxonomy" id="56460"/>
    <lineage>
        <taxon>Bacteria</taxon>
        <taxon>Pseudomonadati</taxon>
        <taxon>Pseudomonadota</taxon>
        <taxon>Gammaproteobacteria</taxon>
        <taxon>Lysobacterales</taxon>
        <taxon>Lysobacteraceae</taxon>
        <taxon>Xanthomonas</taxon>
    </lineage>
</organism>
<protein>
    <recommendedName>
        <fullName evidence="6">Adhesin domain-containing protein</fullName>
    </recommendedName>
</protein>
<dbReference type="RefSeq" id="WP_039422659.1">
    <property type="nucleotide sequence ID" value="NZ_CP018470.1"/>
</dbReference>
<evidence type="ECO:0000313" key="4">
    <source>
        <dbReference type="Proteomes" id="UP000030969"/>
    </source>
</evidence>
<feature type="chain" id="PRO_5042494420" description="Adhesin domain-containing protein" evidence="1">
    <location>
        <begin position="20"/>
        <end position="274"/>
    </location>
</feature>
<evidence type="ECO:0000313" key="5">
    <source>
        <dbReference type="Proteomes" id="UP001430544"/>
    </source>
</evidence>
<keyword evidence="1" id="KW-0732">Signal</keyword>
<evidence type="ECO:0000313" key="3">
    <source>
        <dbReference type="EMBL" id="MCC8623274.1"/>
    </source>
</evidence>
<name>A0AAJ0J0J3_9XANT</name>
<proteinExistence type="predicted"/>
<feature type="signal peptide" evidence="1">
    <location>
        <begin position="1"/>
        <end position="19"/>
    </location>
</feature>
<dbReference type="Gene3D" id="2.160.20.120">
    <property type="match status" value="1"/>
</dbReference>
<comment type="caution">
    <text evidence="2">The sequence shown here is derived from an EMBL/GenBank/DDBJ whole genome shotgun (WGS) entry which is preliminary data.</text>
</comment>
<evidence type="ECO:0008006" key="6">
    <source>
        <dbReference type="Google" id="ProtNLM"/>
    </source>
</evidence>